<dbReference type="SMART" id="SM00267">
    <property type="entry name" value="GGDEF"/>
    <property type="match status" value="1"/>
</dbReference>
<keyword evidence="5" id="KW-0547">Nucleotide-binding</keyword>
<feature type="domain" description="GGDEF" evidence="13">
    <location>
        <begin position="502"/>
        <end position="635"/>
    </location>
</feature>
<sequence length="639" mass="73314">MLLTRNFPKLILILISFGIVILVTDFLTQKYLFSNQVETVALSNAVKRSQEREGMLLTFFERSANTLNAIRQSNSFKQFFIGQPSSKQAVEGMMLAIARSQNDIMKARYIDENGREVVRIERENLGKPAQVVNDAQLQGKDHRYFFYESINRPANQIWFSDIDLNMEHGAIEQPYKPTFRAVLPLNIDGQFKGILIINYFMQPLLDTFANTSLYHIILADIAGETLIHYDSARNWSRFSGGEKLTADFAEWDAITQKTEYKSQRFFARHLDLPMEQKLILIMSLNSEYLAYQETLFSRGLVYATGVTLLITALFGLVFAQILNKFFVNYETQSEYIEALTGLNNQIHSLLEKNSLYMEMASDGIHILNQQGDVVVCSQAFADMLGYSREEALNLNVRDWEAQLGPEDIDMAMKSFTEEPKSFETQHRRKDGSIIDVEVNVKWFKTGDGDLFYASSRDITQRKAMEIELHRLATTDFLTELPTRRIFFEQLSIELERYHRYRHPVSVVMLDLDHFKTINDSYGHGVGDEVLKQLAQILFQEIRKVDIAARIGGEEFALILTGADKDKAMVCLERIQSRIAQSHVAVGNKRVTYTISLGITEVHDQDSDVDQIVERADKALYQAKRLGRNRVEVDQSERIS</sequence>
<dbReference type="InterPro" id="IPR029151">
    <property type="entry name" value="Sensor-like_sf"/>
</dbReference>
<keyword evidence="7" id="KW-0067">ATP-binding</keyword>
<comment type="subcellular location">
    <subcellularLocation>
        <location evidence="1">Cell inner membrane</location>
    </subcellularLocation>
</comment>
<comment type="caution">
    <text evidence="14">The sequence shown here is derived from an EMBL/GenBank/DDBJ whole genome shotgun (WGS) entry which is preliminary data.</text>
</comment>
<keyword evidence="15" id="KW-1185">Reference proteome</keyword>
<dbReference type="InterPro" id="IPR043128">
    <property type="entry name" value="Rev_trsase/Diguanyl_cyclase"/>
</dbReference>
<accession>A0ABV5HK85</accession>
<dbReference type="SUPFAM" id="SSF103190">
    <property type="entry name" value="Sensory domain-like"/>
    <property type="match status" value="1"/>
</dbReference>
<keyword evidence="14" id="KW-0548">Nucleotidyltransferase</keyword>
<dbReference type="PANTHER" id="PTHR45138:SF9">
    <property type="entry name" value="DIGUANYLATE CYCLASE DGCM-RELATED"/>
    <property type="match status" value="1"/>
</dbReference>
<dbReference type="InterPro" id="IPR000700">
    <property type="entry name" value="PAS-assoc_C"/>
</dbReference>
<dbReference type="InterPro" id="IPR000160">
    <property type="entry name" value="GGDEF_dom"/>
</dbReference>
<evidence type="ECO:0000313" key="15">
    <source>
        <dbReference type="Proteomes" id="UP001589645"/>
    </source>
</evidence>
<evidence type="ECO:0000256" key="3">
    <source>
        <dbReference type="ARBA" id="ARBA00022553"/>
    </source>
</evidence>
<dbReference type="Pfam" id="PF13426">
    <property type="entry name" value="PAS_9"/>
    <property type="match status" value="1"/>
</dbReference>
<evidence type="ECO:0000256" key="1">
    <source>
        <dbReference type="ARBA" id="ARBA00004533"/>
    </source>
</evidence>
<dbReference type="InterPro" id="IPR000014">
    <property type="entry name" value="PAS"/>
</dbReference>
<dbReference type="PROSITE" id="PS50112">
    <property type="entry name" value="PAS"/>
    <property type="match status" value="1"/>
</dbReference>
<dbReference type="NCBIfam" id="TIGR00254">
    <property type="entry name" value="GGDEF"/>
    <property type="match status" value="1"/>
</dbReference>
<reference evidence="14 15" key="1">
    <citation type="submission" date="2024-09" db="EMBL/GenBank/DDBJ databases">
        <authorList>
            <person name="Sun Q."/>
            <person name="Mori K."/>
        </authorList>
    </citation>
    <scope>NUCLEOTIDE SEQUENCE [LARGE SCALE GENOMIC DNA]</scope>
    <source>
        <strain evidence="14 15">CECT 8064</strain>
    </source>
</reference>
<dbReference type="Gene3D" id="3.30.70.270">
    <property type="match status" value="1"/>
</dbReference>
<evidence type="ECO:0000256" key="4">
    <source>
        <dbReference type="ARBA" id="ARBA00022679"/>
    </source>
</evidence>
<gene>
    <name evidence="14" type="ORF">ACFFUV_06625</name>
</gene>
<proteinExistence type="predicted"/>
<dbReference type="PANTHER" id="PTHR45138">
    <property type="entry name" value="REGULATORY COMPONENTS OF SENSORY TRANSDUCTION SYSTEM"/>
    <property type="match status" value="1"/>
</dbReference>
<dbReference type="NCBIfam" id="TIGR00229">
    <property type="entry name" value="sensory_box"/>
    <property type="match status" value="1"/>
</dbReference>
<dbReference type="Gene3D" id="3.30.450.20">
    <property type="entry name" value="PAS domain"/>
    <property type="match status" value="2"/>
</dbReference>
<keyword evidence="3" id="KW-0597">Phosphoprotein</keyword>
<evidence type="ECO:0000259" key="13">
    <source>
        <dbReference type="PROSITE" id="PS50887"/>
    </source>
</evidence>
<dbReference type="SUPFAM" id="SSF55785">
    <property type="entry name" value="PYP-like sensor domain (PAS domain)"/>
    <property type="match status" value="1"/>
</dbReference>
<dbReference type="InterPro" id="IPR029787">
    <property type="entry name" value="Nucleotide_cyclase"/>
</dbReference>
<keyword evidence="10" id="KW-1133">Transmembrane helix</keyword>
<evidence type="ECO:0000256" key="9">
    <source>
        <dbReference type="ARBA" id="ARBA00034247"/>
    </source>
</evidence>
<evidence type="ECO:0000256" key="6">
    <source>
        <dbReference type="ARBA" id="ARBA00022777"/>
    </source>
</evidence>
<dbReference type="CDD" id="cd01949">
    <property type="entry name" value="GGDEF"/>
    <property type="match status" value="1"/>
</dbReference>
<dbReference type="PROSITE" id="PS50887">
    <property type="entry name" value="GGDEF"/>
    <property type="match status" value="1"/>
</dbReference>
<dbReference type="RefSeq" id="WP_390190637.1">
    <property type="nucleotide sequence ID" value="NZ_JBHMEP010000001.1"/>
</dbReference>
<dbReference type="GO" id="GO:0052621">
    <property type="term" value="F:diguanylate cyclase activity"/>
    <property type="evidence" value="ECO:0007669"/>
    <property type="project" value="UniProtKB-EC"/>
</dbReference>
<dbReference type="InterPro" id="IPR048760">
    <property type="entry name" value="VP0354-like_sensor_dom"/>
</dbReference>
<dbReference type="Pfam" id="PF21623">
    <property type="entry name" value="HK_sensor_dom_bact"/>
    <property type="match status" value="1"/>
</dbReference>
<dbReference type="Proteomes" id="UP001589645">
    <property type="component" value="Unassembled WGS sequence"/>
</dbReference>
<dbReference type="InterPro" id="IPR035965">
    <property type="entry name" value="PAS-like_dom_sf"/>
</dbReference>
<dbReference type="CDD" id="cd00130">
    <property type="entry name" value="PAS"/>
    <property type="match status" value="1"/>
</dbReference>
<comment type="catalytic activity">
    <reaction evidence="9">
        <text>2 GTP = 3',3'-c-di-GMP + 2 diphosphate</text>
        <dbReference type="Rhea" id="RHEA:24898"/>
        <dbReference type="ChEBI" id="CHEBI:33019"/>
        <dbReference type="ChEBI" id="CHEBI:37565"/>
        <dbReference type="ChEBI" id="CHEBI:58805"/>
        <dbReference type="EC" id="2.7.7.65"/>
    </reaction>
</comment>
<evidence type="ECO:0000259" key="11">
    <source>
        <dbReference type="PROSITE" id="PS50112"/>
    </source>
</evidence>
<organism evidence="14 15">
    <name type="scientific">Vibrio olivae</name>
    <dbReference type="NCBI Taxonomy" id="1243002"/>
    <lineage>
        <taxon>Bacteria</taxon>
        <taxon>Pseudomonadati</taxon>
        <taxon>Pseudomonadota</taxon>
        <taxon>Gammaproteobacteria</taxon>
        <taxon>Vibrionales</taxon>
        <taxon>Vibrionaceae</taxon>
        <taxon>Vibrio</taxon>
    </lineage>
</organism>
<evidence type="ECO:0000256" key="10">
    <source>
        <dbReference type="SAM" id="Phobius"/>
    </source>
</evidence>
<evidence type="ECO:0000313" key="14">
    <source>
        <dbReference type="EMBL" id="MFB9134649.1"/>
    </source>
</evidence>
<keyword evidence="4 14" id="KW-0808">Transferase</keyword>
<dbReference type="InterPro" id="IPR050469">
    <property type="entry name" value="Diguanylate_Cyclase"/>
</dbReference>
<feature type="domain" description="PAS" evidence="11">
    <location>
        <begin position="357"/>
        <end position="407"/>
    </location>
</feature>
<dbReference type="SMART" id="SM00091">
    <property type="entry name" value="PAS"/>
    <property type="match status" value="1"/>
</dbReference>
<keyword evidence="8" id="KW-0902">Two-component regulatory system</keyword>
<feature type="transmembrane region" description="Helical" evidence="10">
    <location>
        <begin position="300"/>
        <end position="322"/>
    </location>
</feature>
<evidence type="ECO:0000256" key="7">
    <source>
        <dbReference type="ARBA" id="ARBA00022840"/>
    </source>
</evidence>
<evidence type="ECO:0000259" key="12">
    <source>
        <dbReference type="PROSITE" id="PS50113"/>
    </source>
</evidence>
<evidence type="ECO:0000256" key="5">
    <source>
        <dbReference type="ARBA" id="ARBA00022741"/>
    </source>
</evidence>
<dbReference type="SUPFAM" id="SSF55073">
    <property type="entry name" value="Nucleotide cyclase"/>
    <property type="match status" value="1"/>
</dbReference>
<dbReference type="Pfam" id="PF00990">
    <property type="entry name" value="GGDEF"/>
    <property type="match status" value="1"/>
</dbReference>
<feature type="domain" description="PAC" evidence="12">
    <location>
        <begin position="420"/>
        <end position="470"/>
    </location>
</feature>
<evidence type="ECO:0000256" key="8">
    <source>
        <dbReference type="ARBA" id="ARBA00023012"/>
    </source>
</evidence>
<dbReference type="PROSITE" id="PS50113">
    <property type="entry name" value="PAC"/>
    <property type="match status" value="1"/>
</dbReference>
<dbReference type="EC" id="2.7.7.65" evidence="2"/>
<keyword evidence="10" id="KW-0472">Membrane</keyword>
<keyword evidence="6" id="KW-0418">Kinase</keyword>
<name>A0ABV5HK85_9VIBR</name>
<dbReference type="EMBL" id="JBHMEP010000001">
    <property type="protein sequence ID" value="MFB9134649.1"/>
    <property type="molecule type" value="Genomic_DNA"/>
</dbReference>
<evidence type="ECO:0000256" key="2">
    <source>
        <dbReference type="ARBA" id="ARBA00012528"/>
    </source>
</evidence>
<feature type="transmembrane region" description="Helical" evidence="10">
    <location>
        <begin position="6"/>
        <end position="27"/>
    </location>
</feature>
<keyword evidence="10" id="KW-0812">Transmembrane</keyword>
<protein>
    <recommendedName>
        <fullName evidence="2">diguanylate cyclase</fullName>
        <ecNumber evidence="2">2.7.7.65</ecNumber>
    </recommendedName>
</protein>